<dbReference type="InterPro" id="IPR009014">
    <property type="entry name" value="Transketo_C/PFOR_II"/>
</dbReference>
<gene>
    <name evidence="1" type="ORF">SAMN02745674_00254</name>
</gene>
<sequence length="177" mass="18592">MTGATCLAGDPATAAILLVATGAYQLQEVRRAQTRLVERGVSAAILYLGEPGRFRAPRDPKEAQYVHSDSEVHALFPAERPRVFVTHTRPEPFLGALRRLDTGPATTAALGFVNRGGTLDVPGLLFANRSTWAHVVDAAASVLGESRGNLLTEAELAAVDGQGDPATILRPATGPAS</sequence>
<evidence type="ECO:0000313" key="2">
    <source>
        <dbReference type="Proteomes" id="UP000190061"/>
    </source>
</evidence>
<dbReference type="Gene3D" id="3.40.50.920">
    <property type="match status" value="1"/>
</dbReference>
<dbReference type="Proteomes" id="UP000190061">
    <property type="component" value="Unassembled WGS sequence"/>
</dbReference>
<evidence type="ECO:0000313" key="1">
    <source>
        <dbReference type="EMBL" id="SJZ61169.1"/>
    </source>
</evidence>
<dbReference type="EMBL" id="FUXP01000001">
    <property type="protein sequence ID" value="SJZ61169.1"/>
    <property type="molecule type" value="Genomic_DNA"/>
</dbReference>
<accession>A0A1T4M2D9</accession>
<dbReference type="STRING" id="1122188.SAMN02745674_00254"/>
<protein>
    <submittedName>
        <fullName evidence="1">Uncharacterized protein</fullName>
    </submittedName>
</protein>
<keyword evidence="2" id="KW-1185">Reference proteome</keyword>
<proteinExistence type="predicted"/>
<reference evidence="1 2" key="1">
    <citation type="submission" date="2017-02" db="EMBL/GenBank/DDBJ databases">
        <authorList>
            <person name="Peterson S.W."/>
        </authorList>
    </citation>
    <scope>NUCLEOTIDE SEQUENCE [LARGE SCALE GENOMIC DNA]</scope>
    <source>
        <strain evidence="1 2">DSM 21749</strain>
    </source>
</reference>
<organism evidence="1 2">
    <name type="scientific">Lysobacter spongiicola DSM 21749</name>
    <dbReference type="NCBI Taxonomy" id="1122188"/>
    <lineage>
        <taxon>Bacteria</taxon>
        <taxon>Pseudomonadati</taxon>
        <taxon>Pseudomonadota</taxon>
        <taxon>Gammaproteobacteria</taxon>
        <taxon>Lysobacterales</taxon>
        <taxon>Lysobacteraceae</taxon>
        <taxon>Novilysobacter</taxon>
    </lineage>
</organism>
<dbReference type="AlphaFoldDB" id="A0A1T4M2D9"/>
<name>A0A1T4M2D9_9GAMM</name>